<gene>
    <name evidence="2" type="ORF">CIK83_17920</name>
</gene>
<organism evidence="2 3">
    <name type="scientific">Vibrio casei</name>
    <dbReference type="NCBI Taxonomy" id="673372"/>
    <lineage>
        <taxon>Bacteria</taxon>
        <taxon>Pseudomonadati</taxon>
        <taxon>Pseudomonadota</taxon>
        <taxon>Gammaproteobacteria</taxon>
        <taxon>Vibrionales</taxon>
        <taxon>Vibrionaceae</taxon>
        <taxon>Vibrio</taxon>
    </lineage>
</organism>
<comment type="caution">
    <text evidence="2">The sequence shown here is derived from an EMBL/GenBank/DDBJ whole genome shotgun (WGS) entry which is preliminary data.</text>
</comment>
<dbReference type="Proteomes" id="UP000252479">
    <property type="component" value="Unassembled WGS sequence"/>
</dbReference>
<proteinExistence type="predicted"/>
<evidence type="ECO:0000259" key="1">
    <source>
        <dbReference type="PROSITE" id="PS51704"/>
    </source>
</evidence>
<dbReference type="InterPro" id="IPR017946">
    <property type="entry name" value="PLC-like_Pdiesterase_TIM-brl"/>
</dbReference>
<dbReference type="GO" id="GO:0006629">
    <property type="term" value="P:lipid metabolic process"/>
    <property type="evidence" value="ECO:0007669"/>
    <property type="project" value="InterPro"/>
</dbReference>
<evidence type="ECO:0000313" key="3">
    <source>
        <dbReference type="Proteomes" id="UP000252479"/>
    </source>
</evidence>
<feature type="domain" description="GP-PDE" evidence="1">
    <location>
        <begin position="1"/>
        <end position="228"/>
    </location>
</feature>
<dbReference type="GO" id="GO:0008081">
    <property type="term" value="F:phosphoric diester hydrolase activity"/>
    <property type="evidence" value="ECO:0007669"/>
    <property type="project" value="InterPro"/>
</dbReference>
<dbReference type="PANTHER" id="PTHR46211">
    <property type="entry name" value="GLYCEROPHOSPHORYL DIESTER PHOSPHODIESTERASE"/>
    <property type="match status" value="1"/>
</dbReference>
<dbReference type="EMBL" id="QPGL01000005">
    <property type="protein sequence ID" value="RCS68378.1"/>
    <property type="molecule type" value="Genomic_DNA"/>
</dbReference>
<dbReference type="RefSeq" id="WP_086959277.1">
    <property type="nucleotide sequence ID" value="NZ_AP018680.1"/>
</dbReference>
<dbReference type="CDD" id="cd08556">
    <property type="entry name" value="GDPD"/>
    <property type="match status" value="1"/>
</dbReference>
<dbReference type="AlphaFoldDB" id="A0A368LFS6"/>
<accession>A0A368LFS6</accession>
<keyword evidence="3" id="KW-1185">Reference proteome</keyword>
<dbReference type="PROSITE" id="PS51704">
    <property type="entry name" value="GP_PDE"/>
    <property type="match status" value="1"/>
</dbReference>
<sequence>MLIIAHRGARSTHPENTLVAIQAAMDMGAKAIEIDVHEHDGQLWVFHDKWLNRTTDHIGKLSWLSAEKLKQVKVAKTEAIPTLIEVLRQIDGKCALNIELKGINNHDLLYQHLHFALEVCHFQLEQLIVSSFNHDWLKQLKEEQPQWLIGALSASKGIDKSLFAKTLGATSINLDLDIIDEDYVRHAKQLELSVYVYTVNQPEDWQWLNEIGVDGVFCDCPAQAIEYYPQPPHFVWQ</sequence>
<name>A0A368LFS6_9VIBR</name>
<dbReference type="Gene3D" id="3.20.20.190">
    <property type="entry name" value="Phosphatidylinositol (PI) phosphodiesterase"/>
    <property type="match status" value="1"/>
</dbReference>
<dbReference type="Pfam" id="PF03009">
    <property type="entry name" value="GDPD"/>
    <property type="match status" value="1"/>
</dbReference>
<dbReference type="GeneID" id="303190800"/>
<protein>
    <submittedName>
        <fullName evidence="2">Glycerophosphodiester phosphodiesterase</fullName>
    </submittedName>
</protein>
<reference evidence="2 3" key="1">
    <citation type="journal article" date="2017" name="Elife">
        <title>Extensive horizontal gene transfer in cheese-associated bacteria.</title>
        <authorList>
            <person name="Bonham K.S."/>
            <person name="Wolfe B.E."/>
            <person name="Dutton R.J."/>
        </authorList>
    </citation>
    <scope>NUCLEOTIDE SEQUENCE [LARGE SCALE GENOMIC DNA]</scope>
    <source>
        <strain evidence="2 3">JB196</strain>
    </source>
</reference>
<dbReference type="OrthoDB" id="9795622at2"/>
<evidence type="ECO:0000313" key="2">
    <source>
        <dbReference type="EMBL" id="RCS68378.1"/>
    </source>
</evidence>
<dbReference type="InterPro" id="IPR030395">
    <property type="entry name" value="GP_PDE_dom"/>
</dbReference>
<dbReference type="PANTHER" id="PTHR46211:SF1">
    <property type="entry name" value="GLYCEROPHOSPHODIESTER PHOSPHODIESTERASE, CYTOPLASMIC"/>
    <property type="match status" value="1"/>
</dbReference>
<dbReference type="SUPFAM" id="SSF51695">
    <property type="entry name" value="PLC-like phosphodiesterases"/>
    <property type="match status" value="1"/>
</dbReference>